<keyword evidence="3" id="KW-1185">Reference proteome</keyword>
<feature type="region of interest" description="Disordered" evidence="1">
    <location>
        <begin position="202"/>
        <end position="245"/>
    </location>
</feature>
<dbReference type="Proteomes" id="UP000799302">
    <property type="component" value="Unassembled WGS sequence"/>
</dbReference>
<dbReference type="EMBL" id="MU004233">
    <property type="protein sequence ID" value="KAF2671087.1"/>
    <property type="molecule type" value="Genomic_DNA"/>
</dbReference>
<dbReference type="AlphaFoldDB" id="A0A6A6UI10"/>
<gene>
    <name evidence="2" type="ORF">BT63DRAFT_208473</name>
</gene>
<accession>A0A6A6UI10</accession>
<proteinExistence type="predicted"/>
<feature type="compositionally biased region" description="Polar residues" evidence="1">
    <location>
        <begin position="202"/>
        <end position="219"/>
    </location>
</feature>
<evidence type="ECO:0000313" key="3">
    <source>
        <dbReference type="Proteomes" id="UP000799302"/>
    </source>
</evidence>
<protein>
    <submittedName>
        <fullName evidence="2">Uncharacterized protein</fullName>
    </submittedName>
</protein>
<organism evidence="2 3">
    <name type="scientific">Microthyrium microscopicum</name>
    <dbReference type="NCBI Taxonomy" id="703497"/>
    <lineage>
        <taxon>Eukaryota</taxon>
        <taxon>Fungi</taxon>
        <taxon>Dikarya</taxon>
        <taxon>Ascomycota</taxon>
        <taxon>Pezizomycotina</taxon>
        <taxon>Dothideomycetes</taxon>
        <taxon>Dothideomycetes incertae sedis</taxon>
        <taxon>Microthyriales</taxon>
        <taxon>Microthyriaceae</taxon>
        <taxon>Microthyrium</taxon>
    </lineage>
</organism>
<feature type="region of interest" description="Disordered" evidence="1">
    <location>
        <begin position="341"/>
        <end position="361"/>
    </location>
</feature>
<evidence type="ECO:0000256" key="1">
    <source>
        <dbReference type="SAM" id="MobiDB-lite"/>
    </source>
</evidence>
<name>A0A6A6UI10_9PEZI</name>
<reference evidence="2" key="1">
    <citation type="journal article" date="2020" name="Stud. Mycol.">
        <title>101 Dothideomycetes genomes: a test case for predicting lifestyles and emergence of pathogens.</title>
        <authorList>
            <person name="Haridas S."/>
            <person name="Albert R."/>
            <person name="Binder M."/>
            <person name="Bloem J."/>
            <person name="Labutti K."/>
            <person name="Salamov A."/>
            <person name="Andreopoulos B."/>
            <person name="Baker S."/>
            <person name="Barry K."/>
            <person name="Bills G."/>
            <person name="Bluhm B."/>
            <person name="Cannon C."/>
            <person name="Castanera R."/>
            <person name="Culley D."/>
            <person name="Daum C."/>
            <person name="Ezra D."/>
            <person name="Gonzalez J."/>
            <person name="Henrissat B."/>
            <person name="Kuo A."/>
            <person name="Liang C."/>
            <person name="Lipzen A."/>
            <person name="Lutzoni F."/>
            <person name="Magnuson J."/>
            <person name="Mondo S."/>
            <person name="Nolan M."/>
            <person name="Ohm R."/>
            <person name="Pangilinan J."/>
            <person name="Park H.-J."/>
            <person name="Ramirez L."/>
            <person name="Alfaro M."/>
            <person name="Sun H."/>
            <person name="Tritt A."/>
            <person name="Yoshinaga Y."/>
            <person name="Zwiers L.-H."/>
            <person name="Turgeon B."/>
            <person name="Goodwin S."/>
            <person name="Spatafora J."/>
            <person name="Crous P."/>
            <person name="Grigoriev I."/>
        </authorList>
    </citation>
    <scope>NUCLEOTIDE SEQUENCE</scope>
    <source>
        <strain evidence="2">CBS 115976</strain>
    </source>
</reference>
<sequence length="361" mass="41627">MGRVRSSCNLILINLKHEGRDYPATAYDIQCAKSRRSLCRIYKYSDYRPSWYFCSRLRNRDAPKGTHIWWSETFMAERCTFLISEQTWNHGYLNILEGTAKDAGPGQVFWANNDQTKFAPWSDRYVESSKTMEIRIMLRSMAPGVSGFREHDAEVLPWLEHFQKQGEGKHHLNESHTKALIERIEKNALSYTIDGIVPTDARSGSTVTADVSGNGSDTHVLSDAMSKEENHPKTPRDDSASTKETNDHALTDWMCRDMLDVLTIIGQSIAHYDLERSRPTDRAGKYKLVHYGKIKYSEFKEWQKWQAENPTPKEPYEVQFGVPIYSRELPLSLRFILKVPKSEKPKSEESKSEEPLVKQNN</sequence>
<evidence type="ECO:0000313" key="2">
    <source>
        <dbReference type="EMBL" id="KAF2671087.1"/>
    </source>
</evidence>
<feature type="compositionally biased region" description="Basic and acidic residues" evidence="1">
    <location>
        <begin position="225"/>
        <end position="245"/>
    </location>
</feature>